<keyword evidence="2" id="KW-1133">Transmembrane helix</keyword>
<organism evidence="3">
    <name type="scientific">viral metagenome</name>
    <dbReference type="NCBI Taxonomy" id="1070528"/>
    <lineage>
        <taxon>unclassified sequences</taxon>
        <taxon>metagenomes</taxon>
        <taxon>organismal metagenomes</taxon>
    </lineage>
</organism>
<feature type="region of interest" description="Disordered" evidence="1">
    <location>
        <begin position="78"/>
        <end position="105"/>
    </location>
</feature>
<dbReference type="EMBL" id="MN739998">
    <property type="protein sequence ID" value="QHT82315.1"/>
    <property type="molecule type" value="Genomic_DNA"/>
</dbReference>
<sequence length="267" mass="30537">MDRRQFLINVLLACIGLALIGYLHYKISKLYNYVDKNNKIVFSLMTDMREEVKRHFNGEPLSNLASIEAVNSAERYTSTDKNSHKIELSDDSDSEGDDTDDDEIEDESIEDCNIIDLKEEGRGENKESIKIINLMKGIAIENSLIRNVELDVENLILYRHSSFGKSGDNIKIDDISVVEEILDIRPELTSANRSEIVEVTDEEVDLEEVKDVLEERNELGSTVEKNTQDFSQLKVEDLRKIVHTKTGEKKEVIKKMKKTELVDLLSK</sequence>
<feature type="transmembrane region" description="Helical" evidence="2">
    <location>
        <begin position="6"/>
        <end position="25"/>
    </location>
</feature>
<evidence type="ECO:0000256" key="2">
    <source>
        <dbReference type="SAM" id="Phobius"/>
    </source>
</evidence>
<accession>A0A6C0HQC9</accession>
<proteinExistence type="predicted"/>
<feature type="compositionally biased region" description="Basic and acidic residues" evidence="1">
    <location>
        <begin position="78"/>
        <end position="88"/>
    </location>
</feature>
<keyword evidence="2" id="KW-0472">Membrane</keyword>
<protein>
    <submittedName>
        <fullName evidence="3">Uncharacterized protein</fullName>
    </submittedName>
</protein>
<reference evidence="3" key="1">
    <citation type="journal article" date="2020" name="Nature">
        <title>Giant virus diversity and host interactions through global metagenomics.</title>
        <authorList>
            <person name="Schulz F."/>
            <person name="Roux S."/>
            <person name="Paez-Espino D."/>
            <person name="Jungbluth S."/>
            <person name="Walsh D.A."/>
            <person name="Denef V.J."/>
            <person name="McMahon K.D."/>
            <person name="Konstantinidis K.T."/>
            <person name="Eloe-Fadrosh E.A."/>
            <person name="Kyrpides N.C."/>
            <person name="Woyke T."/>
        </authorList>
    </citation>
    <scope>NUCLEOTIDE SEQUENCE</scope>
    <source>
        <strain evidence="3">GVMAG-M-3300023184-161</strain>
    </source>
</reference>
<evidence type="ECO:0000256" key="1">
    <source>
        <dbReference type="SAM" id="MobiDB-lite"/>
    </source>
</evidence>
<evidence type="ECO:0000313" key="3">
    <source>
        <dbReference type="EMBL" id="QHT82315.1"/>
    </source>
</evidence>
<name>A0A6C0HQC9_9ZZZZ</name>
<dbReference type="AlphaFoldDB" id="A0A6C0HQC9"/>
<feature type="compositionally biased region" description="Acidic residues" evidence="1">
    <location>
        <begin position="89"/>
        <end position="105"/>
    </location>
</feature>
<keyword evidence="2" id="KW-0812">Transmembrane</keyword>